<evidence type="ECO:0000313" key="1">
    <source>
        <dbReference type="EMBL" id="MBB6255294.1"/>
    </source>
</evidence>
<dbReference type="Pfam" id="PF03692">
    <property type="entry name" value="CxxCxxCC"/>
    <property type="match status" value="1"/>
</dbReference>
<dbReference type="AlphaFoldDB" id="A0A7X0B6Y2"/>
<reference evidence="1 2" key="1">
    <citation type="submission" date="2020-08" db="EMBL/GenBank/DDBJ databases">
        <title>Genomic Encyclopedia of Type Strains, Phase IV (KMG-IV): sequencing the most valuable type-strain genomes for metagenomic binning, comparative biology and taxonomic classification.</title>
        <authorList>
            <person name="Goeker M."/>
        </authorList>
    </citation>
    <scope>NUCLEOTIDE SEQUENCE [LARGE SCALE GENOMIC DNA]</scope>
    <source>
        <strain evidence="1 2">DSM 22198</strain>
    </source>
</reference>
<sequence>MPYQPFRVTVHSRDQADLIHIASGAHRAMEEGMDRMPKNLALPDGTIAPVACRLGCHHCCTQQVSLTLGEIALVAGHLAAQDDETRRRLAAAIRAALPRAAGRTLSQRKLDRMPCPLLGGDGACGLYAARPLACRAYLSADLDACRADAEAPDAGVAVPQPVAAKRGQIQLMLQLLQREAAAGFQGGEFELIQALNLVLDDDTAFTRARQGQDAFAAARVRA</sequence>
<dbReference type="Proteomes" id="UP000539175">
    <property type="component" value="Unassembled WGS sequence"/>
</dbReference>
<name>A0A7X0B6Y2_9PROT</name>
<dbReference type="InterPro" id="IPR005358">
    <property type="entry name" value="Puta_zinc/iron-chelating_dom"/>
</dbReference>
<keyword evidence="2" id="KW-1185">Reference proteome</keyword>
<organism evidence="1 2">
    <name type="scientific">Nitrospirillum iridis</name>
    <dbReference type="NCBI Taxonomy" id="765888"/>
    <lineage>
        <taxon>Bacteria</taxon>
        <taxon>Pseudomonadati</taxon>
        <taxon>Pseudomonadota</taxon>
        <taxon>Alphaproteobacteria</taxon>
        <taxon>Rhodospirillales</taxon>
        <taxon>Azospirillaceae</taxon>
        <taxon>Nitrospirillum</taxon>
    </lineage>
</organism>
<dbReference type="RefSeq" id="WP_184807801.1">
    <property type="nucleotide sequence ID" value="NZ_JACIIZ010000029.1"/>
</dbReference>
<dbReference type="EMBL" id="JACIIZ010000029">
    <property type="protein sequence ID" value="MBB6255294.1"/>
    <property type="molecule type" value="Genomic_DNA"/>
</dbReference>
<protein>
    <recommendedName>
        <fullName evidence="3">YkgJ family cysteine cluster protein</fullName>
    </recommendedName>
</protein>
<proteinExistence type="predicted"/>
<gene>
    <name evidence="1" type="ORF">FHS74_005893</name>
</gene>
<comment type="caution">
    <text evidence="1">The sequence shown here is derived from an EMBL/GenBank/DDBJ whole genome shotgun (WGS) entry which is preliminary data.</text>
</comment>
<evidence type="ECO:0000313" key="2">
    <source>
        <dbReference type="Proteomes" id="UP000539175"/>
    </source>
</evidence>
<evidence type="ECO:0008006" key="3">
    <source>
        <dbReference type="Google" id="ProtNLM"/>
    </source>
</evidence>
<accession>A0A7X0B6Y2</accession>